<evidence type="ECO:0000313" key="6">
    <source>
        <dbReference type="Proteomes" id="UP000663929"/>
    </source>
</evidence>
<keyword evidence="1" id="KW-0805">Transcription regulation</keyword>
<dbReference type="SUPFAM" id="SSF88659">
    <property type="entry name" value="Sigma3 and sigma4 domains of RNA polymerase sigma factors"/>
    <property type="match status" value="1"/>
</dbReference>
<proteinExistence type="predicted"/>
<dbReference type="NCBIfam" id="TIGR02999">
    <property type="entry name" value="Sig-70_X6"/>
    <property type="match status" value="1"/>
</dbReference>
<dbReference type="Proteomes" id="UP000663929">
    <property type="component" value="Chromosome"/>
</dbReference>
<evidence type="ECO:0000256" key="3">
    <source>
        <dbReference type="ARBA" id="ARBA00023163"/>
    </source>
</evidence>
<evidence type="ECO:0000259" key="4">
    <source>
        <dbReference type="Pfam" id="PF07638"/>
    </source>
</evidence>
<dbReference type="InterPro" id="IPR039425">
    <property type="entry name" value="RNA_pol_sigma-70-like"/>
</dbReference>
<reference evidence="5" key="1">
    <citation type="submission" date="2021-03" db="EMBL/GenBank/DDBJ databases">
        <title>Acanthopleuribacteraceae sp. M133.</title>
        <authorList>
            <person name="Wang G."/>
        </authorList>
    </citation>
    <scope>NUCLEOTIDE SEQUENCE</scope>
    <source>
        <strain evidence="5">M133</strain>
    </source>
</reference>
<dbReference type="GO" id="GO:0006352">
    <property type="term" value="P:DNA-templated transcription initiation"/>
    <property type="evidence" value="ECO:0007669"/>
    <property type="project" value="InterPro"/>
</dbReference>
<gene>
    <name evidence="5" type="ORF">J3U87_31415</name>
</gene>
<dbReference type="InterPro" id="IPR013324">
    <property type="entry name" value="RNA_pol_sigma_r3/r4-like"/>
</dbReference>
<dbReference type="KEGG" id="scor:J3U87_31415"/>
<keyword evidence="6" id="KW-1185">Reference proteome</keyword>
<dbReference type="Pfam" id="PF07638">
    <property type="entry name" value="Sigma70_ECF"/>
    <property type="match status" value="1"/>
</dbReference>
<evidence type="ECO:0000256" key="1">
    <source>
        <dbReference type="ARBA" id="ARBA00023015"/>
    </source>
</evidence>
<evidence type="ECO:0000313" key="5">
    <source>
        <dbReference type="EMBL" id="QTD50116.1"/>
    </source>
</evidence>
<dbReference type="AlphaFoldDB" id="A0A8A4TJL4"/>
<dbReference type="PANTHER" id="PTHR43133">
    <property type="entry name" value="RNA POLYMERASE ECF-TYPE SIGMA FACTO"/>
    <property type="match status" value="1"/>
</dbReference>
<name>A0A8A4TJL4_SULCO</name>
<dbReference type="RefSeq" id="WP_237379747.1">
    <property type="nucleotide sequence ID" value="NZ_CP071793.1"/>
</dbReference>
<organism evidence="5 6">
    <name type="scientific">Sulfidibacter corallicola</name>
    <dbReference type="NCBI Taxonomy" id="2818388"/>
    <lineage>
        <taxon>Bacteria</taxon>
        <taxon>Pseudomonadati</taxon>
        <taxon>Acidobacteriota</taxon>
        <taxon>Holophagae</taxon>
        <taxon>Acanthopleuribacterales</taxon>
        <taxon>Acanthopleuribacteraceae</taxon>
        <taxon>Sulfidibacter</taxon>
    </lineage>
</organism>
<protein>
    <submittedName>
        <fullName evidence="5">Sigma-70 family RNA polymerase sigma factor</fullName>
    </submittedName>
</protein>
<evidence type="ECO:0000256" key="2">
    <source>
        <dbReference type="ARBA" id="ARBA00023082"/>
    </source>
</evidence>
<dbReference type="Gene3D" id="1.10.10.10">
    <property type="entry name" value="Winged helix-like DNA-binding domain superfamily/Winged helix DNA-binding domain"/>
    <property type="match status" value="1"/>
</dbReference>
<feature type="domain" description="RNA polymerase sigma-70 ECF-like HTH" evidence="4">
    <location>
        <begin position="7"/>
        <end position="182"/>
    </location>
</feature>
<accession>A0A8A4TJL4</accession>
<sequence>MSELPEAVEQVIQASSDRDALTEHRDFWLRYYDELKTVARRLLRQSHAGQTFSTTVVVHETWLKLAAARHQSIKDEGHFMALSARIMRQILVSYARTKACRKRGGDVGRVPLDEERDGISSPEPRLLLLHEALDALIKVDPVMVSVVECRYFAGFTVPECAAALKLSTRTIERHLAKAKMFLSKRIPSQGADA</sequence>
<dbReference type="InterPro" id="IPR036388">
    <property type="entry name" value="WH-like_DNA-bd_sf"/>
</dbReference>
<keyword evidence="2" id="KW-0731">Sigma factor</keyword>
<dbReference type="PANTHER" id="PTHR43133:SF39">
    <property type="entry name" value="SIMILAR TO RNA POLYMERASE SIGMA-E FACTOR"/>
    <property type="match status" value="1"/>
</dbReference>
<dbReference type="GO" id="GO:0016987">
    <property type="term" value="F:sigma factor activity"/>
    <property type="evidence" value="ECO:0007669"/>
    <property type="project" value="UniProtKB-KW"/>
</dbReference>
<dbReference type="Gene3D" id="1.10.1740.10">
    <property type="match status" value="1"/>
</dbReference>
<dbReference type="NCBIfam" id="TIGR02937">
    <property type="entry name" value="sigma70-ECF"/>
    <property type="match status" value="1"/>
</dbReference>
<dbReference type="InterPro" id="IPR053812">
    <property type="entry name" value="HTH_Sigma70_ECF-like"/>
</dbReference>
<dbReference type="EMBL" id="CP071793">
    <property type="protein sequence ID" value="QTD50116.1"/>
    <property type="molecule type" value="Genomic_DNA"/>
</dbReference>
<dbReference type="InterPro" id="IPR011517">
    <property type="entry name" value="RNA_pol_sigma70_ECF-like"/>
</dbReference>
<dbReference type="InterPro" id="IPR014284">
    <property type="entry name" value="RNA_pol_sigma-70_dom"/>
</dbReference>
<keyword evidence="3" id="KW-0804">Transcription</keyword>